<feature type="domain" description="Ig-like" evidence="8">
    <location>
        <begin position="272"/>
        <end position="354"/>
    </location>
</feature>
<dbReference type="InterPro" id="IPR013783">
    <property type="entry name" value="Ig-like_fold"/>
</dbReference>
<dbReference type="GO" id="GO:0005886">
    <property type="term" value="C:plasma membrane"/>
    <property type="evidence" value="ECO:0007669"/>
    <property type="project" value="TreeGrafter"/>
</dbReference>
<dbReference type="PANTHER" id="PTHR11640:SF162">
    <property type="entry name" value="BASAL CELL ADHESION MOLECULE ISOFORM X1-RELATED"/>
    <property type="match status" value="1"/>
</dbReference>
<dbReference type="InterPro" id="IPR007110">
    <property type="entry name" value="Ig-like_dom"/>
</dbReference>
<dbReference type="PANTHER" id="PTHR11640">
    <property type="entry name" value="NEPHRIN"/>
    <property type="match status" value="1"/>
</dbReference>
<proteinExistence type="predicted"/>
<keyword evidence="5" id="KW-0393">Immunoglobulin domain</keyword>
<keyword evidence="2 6" id="KW-0472">Membrane</keyword>
<evidence type="ECO:0000256" key="5">
    <source>
        <dbReference type="ARBA" id="ARBA00023319"/>
    </source>
</evidence>
<dbReference type="EMBL" id="JAWDGP010001251">
    <property type="protein sequence ID" value="KAK3793416.1"/>
    <property type="molecule type" value="Genomic_DNA"/>
</dbReference>
<keyword evidence="6" id="KW-0812">Transmembrane</keyword>
<dbReference type="PROSITE" id="PS50835">
    <property type="entry name" value="IG_LIKE"/>
    <property type="match status" value="1"/>
</dbReference>
<evidence type="ECO:0000256" key="2">
    <source>
        <dbReference type="ARBA" id="ARBA00023136"/>
    </source>
</evidence>
<gene>
    <name evidence="9" type="ORF">RRG08_039221</name>
</gene>
<dbReference type="GO" id="GO:0050839">
    <property type="term" value="F:cell adhesion molecule binding"/>
    <property type="evidence" value="ECO:0007669"/>
    <property type="project" value="TreeGrafter"/>
</dbReference>
<evidence type="ECO:0000256" key="3">
    <source>
        <dbReference type="ARBA" id="ARBA00023157"/>
    </source>
</evidence>
<feature type="signal peptide" evidence="7">
    <location>
        <begin position="1"/>
        <end position="18"/>
    </location>
</feature>
<protein>
    <recommendedName>
        <fullName evidence="8">Ig-like domain-containing protein</fullName>
    </recommendedName>
</protein>
<sequence>MILGVLFLIFCCSRTVHPTCSPLKEGKSTLTINSMSRADPFNMEGNWTCQSCRGDSVTACNKLEAYSLAKNPTCTVSENTESGDIKSVHISCSTSKVYPKAKCRFYRRKNGGNPVQIRTTPSYSHTETGETPVYYRSECSVTVSVKELGEGTHSFRGYIYPDVTVGLSKVKGTPADNIVNLSFPQASHSCLSQIVQGYFQDDSTTCTCSLSYDGYPKGTAQWYKGDQRVGSSGTLVVSRDRSCPEQTFTCEAVSDLGRRVRSTLIAKFSYAPNVTFTVEPAHTQFSNGSKLELKCSGQGKPDPTLILTKKETNANLTNVQTTELTHTLYLDCMDTGVYVCAGQNSKATTTQEISIGVSCPQQPNPLFYPTNKVDPSIQAIMGDTAHIDLEIYGYPEPTILALHRLSDDTDLTSSPRHSVTYTARAAPFGAVNVTISDLVEADFTVYTLTVDNGVGEALEYIFYLNQVDANDGDRLNIAAIVIGVIALVIFAGLIVVIIVLWKKNRDVETYPQNHQNCDYLVPLELSTIEDPIFVSASVPPTQRQYATIQATTDNPYVSTSYATETAQYETIKDMASTSGTHNCTSPLDVESPEFYRGLEPNISTIRNHTSSVHYRNISGQHGGILETAL</sequence>
<name>A0AAE1AU96_9GAST</name>
<reference evidence="9" key="1">
    <citation type="journal article" date="2023" name="G3 (Bethesda)">
        <title>A reference genome for the long-term kleptoplast-retaining sea slug Elysia crispata morphotype clarki.</title>
        <authorList>
            <person name="Eastman K.E."/>
            <person name="Pendleton A.L."/>
            <person name="Shaikh M.A."/>
            <person name="Suttiyut T."/>
            <person name="Ogas R."/>
            <person name="Tomko P."/>
            <person name="Gavelis G."/>
            <person name="Widhalm J.R."/>
            <person name="Wisecaver J.H."/>
        </authorList>
    </citation>
    <scope>NUCLEOTIDE SEQUENCE</scope>
    <source>
        <strain evidence="9">ECLA1</strain>
    </source>
</reference>
<evidence type="ECO:0000256" key="7">
    <source>
        <dbReference type="SAM" id="SignalP"/>
    </source>
</evidence>
<feature type="transmembrane region" description="Helical" evidence="6">
    <location>
        <begin position="477"/>
        <end position="501"/>
    </location>
</feature>
<organism evidence="9 10">
    <name type="scientific">Elysia crispata</name>
    <name type="common">lettuce slug</name>
    <dbReference type="NCBI Taxonomy" id="231223"/>
    <lineage>
        <taxon>Eukaryota</taxon>
        <taxon>Metazoa</taxon>
        <taxon>Spiralia</taxon>
        <taxon>Lophotrochozoa</taxon>
        <taxon>Mollusca</taxon>
        <taxon>Gastropoda</taxon>
        <taxon>Heterobranchia</taxon>
        <taxon>Euthyneura</taxon>
        <taxon>Panpulmonata</taxon>
        <taxon>Sacoglossa</taxon>
        <taxon>Placobranchoidea</taxon>
        <taxon>Plakobranchidae</taxon>
        <taxon>Elysia</taxon>
    </lineage>
</organism>
<feature type="chain" id="PRO_5042234803" description="Ig-like domain-containing protein" evidence="7">
    <location>
        <begin position="19"/>
        <end position="629"/>
    </location>
</feature>
<dbReference type="AlphaFoldDB" id="A0AAE1AU96"/>
<evidence type="ECO:0000256" key="4">
    <source>
        <dbReference type="ARBA" id="ARBA00023180"/>
    </source>
</evidence>
<comment type="subcellular location">
    <subcellularLocation>
        <location evidence="1">Membrane</location>
        <topology evidence="1">Single-pass type I membrane protein</topology>
    </subcellularLocation>
</comment>
<evidence type="ECO:0000313" key="9">
    <source>
        <dbReference type="EMBL" id="KAK3793416.1"/>
    </source>
</evidence>
<keyword evidence="10" id="KW-1185">Reference proteome</keyword>
<keyword evidence="4" id="KW-0325">Glycoprotein</keyword>
<evidence type="ECO:0000256" key="1">
    <source>
        <dbReference type="ARBA" id="ARBA00004479"/>
    </source>
</evidence>
<comment type="caution">
    <text evidence="9">The sequence shown here is derived from an EMBL/GenBank/DDBJ whole genome shotgun (WGS) entry which is preliminary data.</text>
</comment>
<evidence type="ECO:0000259" key="8">
    <source>
        <dbReference type="PROSITE" id="PS50835"/>
    </source>
</evidence>
<dbReference type="GO" id="GO:0098609">
    <property type="term" value="P:cell-cell adhesion"/>
    <property type="evidence" value="ECO:0007669"/>
    <property type="project" value="TreeGrafter"/>
</dbReference>
<keyword evidence="6" id="KW-1133">Transmembrane helix</keyword>
<dbReference type="InterPro" id="IPR051275">
    <property type="entry name" value="Cell_adhesion_signaling"/>
</dbReference>
<dbReference type="InterPro" id="IPR036179">
    <property type="entry name" value="Ig-like_dom_sf"/>
</dbReference>
<dbReference type="SUPFAM" id="SSF48726">
    <property type="entry name" value="Immunoglobulin"/>
    <property type="match status" value="2"/>
</dbReference>
<evidence type="ECO:0000256" key="6">
    <source>
        <dbReference type="SAM" id="Phobius"/>
    </source>
</evidence>
<accession>A0AAE1AU96</accession>
<evidence type="ECO:0000313" key="10">
    <source>
        <dbReference type="Proteomes" id="UP001283361"/>
    </source>
</evidence>
<dbReference type="Gene3D" id="2.60.40.10">
    <property type="entry name" value="Immunoglobulins"/>
    <property type="match status" value="2"/>
</dbReference>
<dbReference type="Proteomes" id="UP001283361">
    <property type="component" value="Unassembled WGS sequence"/>
</dbReference>
<keyword evidence="3" id="KW-1015">Disulfide bond</keyword>
<dbReference type="GO" id="GO:0005911">
    <property type="term" value="C:cell-cell junction"/>
    <property type="evidence" value="ECO:0007669"/>
    <property type="project" value="TreeGrafter"/>
</dbReference>
<keyword evidence="7" id="KW-0732">Signal</keyword>